<accession>A0AA38UB00</accession>
<feature type="chain" id="PRO_5041246625" evidence="2">
    <location>
        <begin position="20"/>
        <end position="219"/>
    </location>
</feature>
<name>A0AA38UB00_9AGAR</name>
<dbReference type="EMBL" id="MU807005">
    <property type="protein sequence ID" value="KAJ3832307.1"/>
    <property type="molecule type" value="Genomic_DNA"/>
</dbReference>
<keyword evidence="1" id="KW-0472">Membrane</keyword>
<feature type="signal peptide" evidence="2">
    <location>
        <begin position="1"/>
        <end position="19"/>
    </location>
</feature>
<keyword evidence="4" id="KW-1185">Reference proteome</keyword>
<protein>
    <submittedName>
        <fullName evidence="3">Uncharacterized protein</fullName>
    </submittedName>
</protein>
<comment type="caution">
    <text evidence="3">The sequence shown here is derived from an EMBL/GenBank/DDBJ whole genome shotgun (WGS) entry which is preliminary data.</text>
</comment>
<organism evidence="3 4">
    <name type="scientific">Lentinula raphanica</name>
    <dbReference type="NCBI Taxonomy" id="153919"/>
    <lineage>
        <taxon>Eukaryota</taxon>
        <taxon>Fungi</taxon>
        <taxon>Dikarya</taxon>
        <taxon>Basidiomycota</taxon>
        <taxon>Agaricomycotina</taxon>
        <taxon>Agaricomycetes</taxon>
        <taxon>Agaricomycetidae</taxon>
        <taxon>Agaricales</taxon>
        <taxon>Marasmiineae</taxon>
        <taxon>Omphalotaceae</taxon>
        <taxon>Lentinula</taxon>
    </lineage>
</organism>
<keyword evidence="1" id="KW-1133">Transmembrane helix</keyword>
<keyword evidence="2" id="KW-0732">Signal</keyword>
<evidence type="ECO:0000256" key="2">
    <source>
        <dbReference type="SAM" id="SignalP"/>
    </source>
</evidence>
<proteinExistence type="predicted"/>
<dbReference type="Proteomes" id="UP001163846">
    <property type="component" value="Unassembled WGS sequence"/>
</dbReference>
<sequence>MCFLTTLFPLVTLAVHIAATGTGTSAGIGTGLHTPGTGGTVSGTGTGTTNIDDPHTHDVELAQVPPAALRPDQLHDDPTLLQLPDCCREAVEQARRAWEAQLPPNARVVAARRTTWKEVLPKSVIFGLVYTLVACPITCGLMLFYVYEWSHCTIADINNGKCGKITSRGLESRDEHVQKCPLIEQSVREHQCNGDARTLQGHGKRDVDRTIYRRRLQLE</sequence>
<feature type="transmembrane region" description="Helical" evidence="1">
    <location>
        <begin position="124"/>
        <end position="147"/>
    </location>
</feature>
<evidence type="ECO:0000313" key="3">
    <source>
        <dbReference type="EMBL" id="KAJ3832307.1"/>
    </source>
</evidence>
<dbReference type="AlphaFoldDB" id="A0AA38UB00"/>
<reference evidence="3" key="1">
    <citation type="submission" date="2022-08" db="EMBL/GenBank/DDBJ databases">
        <authorList>
            <consortium name="DOE Joint Genome Institute"/>
            <person name="Min B."/>
            <person name="Riley R."/>
            <person name="Sierra-Patev S."/>
            <person name="Naranjo-Ortiz M."/>
            <person name="Looney B."/>
            <person name="Konkel Z."/>
            <person name="Slot J.C."/>
            <person name="Sakamoto Y."/>
            <person name="Steenwyk J.L."/>
            <person name="Rokas A."/>
            <person name="Carro J."/>
            <person name="Camarero S."/>
            <person name="Ferreira P."/>
            <person name="Molpeceres G."/>
            <person name="Ruiz-Duenas F.J."/>
            <person name="Serrano A."/>
            <person name="Henrissat B."/>
            <person name="Drula E."/>
            <person name="Hughes K.W."/>
            <person name="Mata J.L."/>
            <person name="Ishikawa N.K."/>
            <person name="Vargas-Isla R."/>
            <person name="Ushijima S."/>
            <person name="Smith C.A."/>
            <person name="Ahrendt S."/>
            <person name="Andreopoulos W."/>
            <person name="He G."/>
            <person name="Labutti K."/>
            <person name="Lipzen A."/>
            <person name="Ng V."/>
            <person name="Sandor L."/>
            <person name="Barry K."/>
            <person name="Martinez A.T."/>
            <person name="Xiao Y."/>
            <person name="Gibbons J.G."/>
            <person name="Terashima K."/>
            <person name="Hibbett D.S."/>
            <person name="Grigoriev I.V."/>
        </authorList>
    </citation>
    <scope>NUCLEOTIDE SEQUENCE</scope>
    <source>
        <strain evidence="3">TFB9207</strain>
    </source>
</reference>
<evidence type="ECO:0000256" key="1">
    <source>
        <dbReference type="SAM" id="Phobius"/>
    </source>
</evidence>
<keyword evidence="1" id="KW-0812">Transmembrane</keyword>
<evidence type="ECO:0000313" key="4">
    <source>
        <dbReference type="Proteomes" id="UP001163846"/>
    </source>
</evidence>
<gene>
    <name evidence="3" type="ORF">F5878DRAFT_635292</name>
</gene>